<dbReference type="SMART" id="SM00448">
    <property type="entry name" value="REC"/>
    <property type="match status" value="1"/>
</dbReference>
<dbReference type="PANTHER" id="PTHR48111:SF22">
    <property type="entry name" value="REGULATOR OF RPOS"/>
    <property type="match status" value="1"/>
</dbReference>
<gene>
    <name evidence="10" type="ORF">ESZ00_04955</name>
</gene>
<evidence type="ECO:0000259" key="8">
    <source>
        <dbReference type="PROSITE" id="PS50110"/>
    </source>
</evidence>
<evidence type="ECO:0000256" key="4">
    <source>
        <dbReference type="ARBA" id="ARBA00023125"/>
    </source>
</evidence>
<keyword evidence="2" id="KW-0902">Two-component regulatory system</keyword>
<reference evidence="10 11" key="1">
    <citation type="journal article" date="2016" name="Int. J. Syst. Evol. Microbiol.">
        <title>Acidipila dinghuensis sp. nov., an acidobacterium isolated from forest soil.</title>
        <authorList>
            <person name="Jiang Y.W."/>
            <person name="Wang J."/>
            <person name="Chen M.H."/>
            <person name="Lv Y.Y."/>
            <person name="Qiu L.H."/>
        </authorList>
    </citation>
    <scope>NUCLEOTIDE SEQUENCE [LARGE SCALE GENOMIC DNA]</scope>
    <source>
        <strain evidence="10 11">DHOF10</strain>
    </source>
</reference>
<dbReference type="GO" id="GO:0006355">
    <property type="term" value="P:regulation of DNA-templated transcription"/>
    <property type="evidence" value="ECO:0007669"/>
    <property type="project" value="InterPro"/>
</dbReference>
<feature type="domain" description="Response regulatory" evidence="8">
    <location>
        <begin position="4"/>
        <end position="118"/>
    </location>
</feature>
<evidence type="ECO:0000256" key="7">
    <source>
        <dbReference type="PROSITE-ProRule" id="PRU01091"/>
    </source>
</evidence>
<dbReference type="InterPro" id="IPR036388">
    <property type="entry name" value="WH-like_DNA-bd_sf"/>
</dbReference>
<keyword evidence="4 7" id="KW-0238">DNA-binding</keyword>
<dbReference type="SUPFAM" id="SSF52172">
    <property type="entry name" value="CheY-like"/>
    <property type="match status" value="1"/>
</dbReference>
<dbReference type="CDD" id="cd00383">
    <property type="entry name" value="trans_reg_C"/>
    <property type="match status" value="1"/>
</dbReference>
<dbReference type="PANTHER" id="PTHR48111">
    <property type="entry name" value="REGULATOR OF RPOS"/>
    <property type="match status" value="1"/>
</dbReference>
<dbReference type="GO" id="GO:0005829">
    <property type="term" value="C:cytosol"/>
    <property type="evidence" value="ECO:0007669"/>
    <property type="project" value="TreeGrafter"/>
</dbReference>
<feature type="DNA-binding region" description="OmpR/PhoB-type" evidence="7">
    <location>
        <begin position="126"/>
        <end position="224"/>
    </location>
</feature>
<proteinExistence type="predicted"/>
<dbReference type="InterPro" id="IPR001867">
    <property type="entry name" value="OmpR/PhoB-type_DNA-bd"/>
</dbReference>
<dbReference type="SMART" id="SM00862">
    <property type="entry name" value="Trans_reg_C"/>
    <property type="match status" value="1"/>
</dbReference>
<dbReference type="InterPro" id="IPR011006">
    <property type="entry name" value="CheY-like_superfamily"/>
</dbReference>
<dbReference type="Gene3D" id="6.10.250.690">
    <property type="match status" value="1"/>
</dbReference>
<sequence>MVMKILIAEDKRNFAVQIGRALEGEGHSVTLAADGSEALRLGRSAEFDLLLIDVMMPRMDGFEVVRRIRDLRLETQAIILSARDSMQDIVTGLDAGADDYLTKPFALDVLLAKVRATERRIPARAPRELRCEDLVLRPWMFELQRGERVAVLTRTECALLEILLRRAPAVVPHGALIEEAWGPGCDVSFDSLYVFIRALRGKITQPGEPELLHTVRGVGYCLRAEAG</sequence>
<dbReference type="Proteomes" id="UP000290253">
    <property type="component" value="Unassembled WGS sequence"/>
</dbReference>
<dbReference type="GO" id="GO:0000156">
    <property type="term" value="F:phosphorelay response regulator activity"/>
    <property type="evidence" value="ECO:0007669"/>
    <property type="project" value="TreeGrafter"/>
</dbReference>
<feature type="modified residue" description="4-aspartylphosphate" evidence="6">
    <location>
        <position position="53"/>
    </location>
</feature>
<dbReference type="Gene3D" id="1.10.10.10">
    <property type="entry name" value="Winged helix-like DNA-binding domain superfamily/Winged helix DNA-binding domain"/>
    <property type="match status" value="1"/>
</dbReference>
<accession>A0A4Q1SIN2</accession>
<evidence type="ECO:0000256" key="3">
    <source>
        <dbReference type="ARBA" id="ARBA00023015"/>
    </source>
</evidence>
<protein>
    <submittedName>
        <fullName evidence="10">Response regulator transcription factor</fullName>
    </submittedName>
</protein>
<dbReference type="GO" id="GO:0032993">
    <property type="term" value="C:protein-DNA complex"/>
    <property type="evidence" value="ECO:0007669"/>
    <property type="project" value="TreeGrafter"/>
</dbReference>
<comment type="caution">
    <text evidence="10">The sequence shown here is derived from an EMBL/GenBank/DDBJ whole genome shotgun (WGS) entry which is preliminary data.</text>
</comment>
<evidence type="ECO:0000259" key="9">
    <source>
        <dbReference type="PROSITE" id="PS51755"/>
    </source>
</evidence>
<evidence type="ECO:0000256" key="5">
    <source>
        <dbReference type="ARBA" id="ARBA00023163"/>
    </source>
</evidence>
<evidence type="ECO:0000256" key="1">
    <source>
        <dbReference type="ARBA" id="ARBA00022553"/>
    </source>
</evidence>
<dbReference type="Pfam" id="PF00072">
    <property type="entry name" value="Response_reg"/>
    <property type="match status" value="1"/>
</dbReference>
<feature type="domain" description="OmpR/PhoB-type" evidence="9">
    <location>
        <begin position="126"/>
        <end position="224"/>
    </location>
</feature>
<dbReference type="GO" id="GO:0000976">
    <property type="term" value="F:transcription cis-regulatory region binding"/>
    <property type="evidence" value="ECO:0007669"/>
    <property type="project" value="TreeGrafter"/>
</dbReference>
<keyword evidence="3" id="KW-0805">Transcription regulation</keyword>
<dbReference type="InterPro" id="IPR001789">
    <property type="entry name" value="Sig_transdc_resp-reg_receiver"/>
</dbReference>
<name>A0A4Q1SIN2_9BACT</name>
<evidence type="ECO:0000256" key="6">
    <source>
        <dbReference type="PROSITE-ProRule" id="PRU00169"/>
    </source>
</evidence>
<organism evidence="10 11">
    <name type="scientific">Silvibacterium dinghuense</name>
    <dbReference type="NCBI Taxonomy" id="1560006"/>
    <lineage>
        <taxon>Bacteria</taxon>
        <taxon>Pseudomonadati</taxon>
        <taxon>Acidobacteriota</taxon>
        <taxon>Terriglobia</taxon>
        <taxon>Terriglobales</taxon>
        <taxon>Acidobacteriaceae</taxon>
        <taxon>Silvibacterium</taxon>
    </lineage>
</organism>
<evidence type="ECO:0000313" key="11">
    <source>
        <dbReference type="Proteomes" id="UP000290253"/>
    </source>
</evidence>
<dbReference type="Gene3D" id="3.40.50.2300">
    <property type="match status" value="1"/>
</dbReference>
<dbReference type="PROSITE" id="PS50110">
    <property type="entry name" value="RESPONSE_REGULATORY"/>
    <property type="match status" value="1"/>
</dbReference>
<keyword evidence="1 6" id="KW-0597">Phosphoprotein</keyword>
<keyword evidence="11" id="KW-1185">Reference proteome</keyword>
<evidence type="ECO:0000256" key="2">
    <source>
        <dbReference type="ARBA" id="ARBA00023012"/>
    </source>
</evidence>
<dbReference type="PROSITE" id="PS51755">
    <property type="entry name" value="OMPR_PHOB"/>
    <property type="match status" value="1"/>
</dbReference>
<keyword evidence="5" id="KW-0804">Transcription</keyword>
<dbReference type="OrthoDB" id="9790442at2"/>
<dbReference type="Pfam" id="PF00486">
    <property type="entry name" value="Trans_reg_C"/>
    <property type="match status" value="1"/>
</dbReference>
<dbReference type="AlphaFoldDB" id="A0A4Q1SIN2"/>
<dbReference type="EMBL" id="SDMK01000001">
    <property type="protein sequence ID" value="RXS97263.1"/>
    <property type="molecule type" value="Genomic_DNA"/>
</dbReference>
<evidence type="ECO:0000313" key="10">
    <source>
        <dbReference type="EMBL" id="RXS97263.1"/>
    </source>
</evidence>
<dbReference type="InterPro" id="IPR039420">
    <property type="entry name" value="WalR-like"/>
</dbReference>